<dbReference type="EMBL" id="JAHRIN010030806">
    <property type="protein sequence ID" value="MEQ2202097.1"/>
    <property type="molecule type" value="Genomic_DNA"/>
</dbReference>
<protein>
    <submittedName>
        <fullName evidence="1">Uncharacterized protein</fullName>
    </submittedName>
</protein>
<comment type="caution">
    <text evidence="1">The sequence shown here is derived from an EMBL/GenBank/DDBJ whole genome shotgun (WGS) entry which is preliminary data.</text>
</comment>
<sequence>MSLWLWSSFHSASQNVNHFITFQPQCIVPGFLIDQRKVVHILIQPPSQCSVEPPFAADSTASLLGFSSISFGHTRSETAFFAKQLKLSQTAWKASCKQQFSPLPTDSQLILALNFNWTLLTD</sequence>
<dbReference type="Proteomes" id="UP001434883">
    <property type="component" value="Unassembled WGS sequence"/>
</dbReference>
<proteinExistence type="predicted"/>
<gene>
    <name evidence="1" type="ORF">XENOCAPTIV_024183</name>
</gene>
<organism evidence="1 2">
    <name type="scientific">Xenoophorus captivus</name>
    <dbReference type="NCBI Taxonomy" id="1517983"/>
    <lineage>
        <taxon>Eukaryota</taxon>
        <taxon>Metazoa</taxon>
        <taxon>Chordata</taxon>
        <taxon>Craniata</taxon>
        <taxon>Vertebrata</taxon>
        <taxon>Euteleostomi</taxon>
        <taxon>Actinopterygii</taxon>
        <taxon>Neopterygii</taxon>
        <taxon>Teleostei</taxon>
        <taxon>Neoteleostei</taxon>
        <taxon>Acanthomorphata</taxon>
        <taxon>Ovalentaria</taxon>
        <taxon>Atherinomorphae</taxon>
        <taxon>Cyprinodontiformes</taxon>
        <taxon>Goodeidae</taxon>
        <taxon>Xenoophorus</taxon>
    </lineage>
</organism>
<accession>A0ABV0R214</accession>
<reference evidence="1 2" key="1">
    <citation type="submission" date="2021-06" db="EMBL/GenBank/DDBJ databases">
        <authorList>
            <person name="Palmer J.M."/>
        </authorList>
    </citation>
    <scope>NUCLEOTIDE SEQUENCE [LARGE SCALE GENOMIC DNA]</scope>
    <source>
        <strain evidence="1 2">XC_2019</strain>
        <tissue evidence="1">Muscle</tissue>
    </source>
</reference>
<name>A0ABV0R214_9TELE</name>
<evidence type="ECO:0000313" key="1">
    <source>
        <dbReference type="EMBL" id="MEQ2202097.1"/>
    </source>
</evidence>
<evidence type="ECO:0000313" key="2">
    <source>
        <dbReference type="Proteomes" id="UP001434883"/>
    </source>
</evidence>
<keyword evidence="2" id="KW-1185">Reference proteome</keyword>